<dbReference type="InterPro" id="IPR011712">
    <property type="entry name" value="Sig_transdc_His_kin_sub3_dim/P"/>
</dbReference>
<evidence type="ECO:0000256" key="6">
    <source>
        <dbReference type="ARBA" id="ARBA00022777"/>
    </source>
</evidence>
<comment type="catalytic activity">
    <reaction evidence="1">
        <text>ATP + protein L-histidine = ADP + protein N-phospho-L-histidine.</text>
        <dbReference type="EC" id="2.7.13.3"/>
    </reaction>
</comment>
<evidence type="ECO:0000256" key="4">
    <source>
        <dbReference type="ARBA" id="ARBA00022679"/>
    </source>
</evidence>
<dbReference type="Pfam" id="PF07730">
    <property type="entry name" value="HisKA_3"/>
    <property type="match status" value="1"/>
</dbReference>
<reference evidence="13 14" key="1">
    <citation type="submission" date="2021-04" db="EMBL/GenBank/DDBJ databases">
        <title>Whole genome sequence analysis of a thiophenic sulfur metabolizing bacteria.</title>
        <authorList>
            <person name="Akhtar N."/>
            <person name="Akram J."/>
            <person name="Aslam A."/>
        </authorList>
    </citation>
    <scope>NUCLEOTIDE SEQUENCE [LARGE SCALE GENOMIC DNA]</scope>
    <source>
        <strain evidence="13 14">3OW</strain>
    </source>
</reference>
<keyword evidence="9" id="KW-0175">Coiled coil</keyword>
<evidence type="ECO:0000256" key="9">
    <source>
        <dbReference type="SAM" id="Coils"/>
    </source>
</evidence>
<gene>
    <name evidence="13" type="ORF">KFZ73_24535</name>
</gene>
<accession>A0ABS5NKM2</accession>
<keyword evidence="11" id="KW-0472">Membrane</keyword>
<keyword evidence="11" id="KW-0812">Transmembrane</keyword>
<proteinExistence type="predicted"/>
<dbReference type="SMART" id="SM00387">
    <property type="entry name" value="HATPase_c"/>
    <property type="match status" value="1"/>
</dbReference>
<dbReference type="RefSeq" id="WP_212555420.1">
    <property type="nucleotide sequence ID" value="NZ_JAGXOE010000164.1"/>
</dbReference>
<comment type="caution">
    <text evidence="13">The sequence shown here is derived from an EMBL/GenBank/DDBJ whole genome shotgun (WGS) entry which is preliminary data.</text>
</comment>
<evidence type="ECO:0000313" key="14">
    <source>
        <dbReference type="Proteomes" id="UP000676853"/>
    </source>
</evidence>
<organism evidence="13 14">
    <name type="scientific">Tsukamurella paurometabola</name>
    <name type="common">Corynebacterium paurometabolum</name>
    <dbReference type="NCBI Taxonomy" id="2061"/>
    <lineage>
        <taxon>Bacteria</taxon>
        <taxon>Bacillati</taxon>
        <taxon>Actinomycetota</taxon>
        <taxon>Actinomycetes</taxon>
        <taxon>Mycobacteriales</taxon>
        <taxon>Tsukamurellaceae</taxon>
        <taxon>Tsukamurella</taxon>
    </lineage>
</organism>
<dbReference type="PANTHER" id="PTHR24421:SF10">
    <property type="entry name" value="NITRATE_NITRITE SENSOR PROTEIN NARQ"/>
    <property type="match status" value="1"/>
</dbReference>
<feature type="region of interest" description="Disordered" evidence="10">
    <location>
        <begin position="246"/>
        <end position="265"/>
    </location>
</feature>
<evidence type="ECO:0000256" key="7">
    <source>
        <dbReference type="ARBA" id="ARBA00022840"/>
    </source>
</evidence>
<dbReference type="GO" id="GO:0016301">
    <property type="term" value="F:kinase activity"/>
    <property type="evidence" value="ECO:0007669"/>
    <property type="project" value="UniProtKB-KW"/>
</dbReference>
<keyword evidence="4" id="KW-0808">Transferase</keyword>
<evidence type="ECO:0000256" key="11">
    <source>
        <dbReference type="SAM" id="Phobius"/>
    </source>
</evidence>
<evidence type="ECO:0000259" key="12">
    <source>
        <dbReference type="SMART" id="SM00387"/>
    </source>
</evidence>
<evidence type="ECO:0000256" key="1">
    <source>
        <dbReference type="ARBA" id="ARBA00000085"/>
    </source>
</evidence>
<evidence type="ECO:0000256" key="5">
    <source>
        <dbReference type="ARBA" id="ARBA00022741"/>
    </source>
</evidence>
<dbReference type="Proteomes" id="UP000676853">
    <property type="component" value="Unassembled WGS sequence"/>
</dbReference>
<evidence type="ECO:0000256" key="2">
    <source>
        <dbReference type="ARBA" id="ARBA00012438"/>
    </source>
</evidence>
<keyword evidence="6 13" id="KW-0418">Kinase</keyword>
<name>A0ABS5NKM2_TSUPA</name>
<keyword evidence="8" id="KW-0902">Two-component regulatory system</keyword>
<protein>
    <recommendedName>
        <fullName evidence="2">histidine kinase</fullName>
        <ecNumber evidence="2">2.7.13.3</ecNumber>
    </recommendedName>
</protein>
<keyword evidence="5" id="KW-0547">Nucleotide-binding</keyword>
<dbReference type="CDD" id="cd16917">
    <property type="entry name" value="HATPase_UhpB-NarQ-NarX-like"/>
    <property type="match status" value="1"/>
</dbReference>
<keyword evidence="14" id="KW-1185">Reference proteome</keyword>
<evidence type="ECO:0000313" key="13">
    <source>
        <dbReference type="EMBL" id="MBS4104382.1"/>
    </source>
</evidence>
<dbReference type="PANTHER" id="PTHR24421">
    <property type="entry name" value="NITRATE/NITRITE SENSOR PROTEIN NARX-RELATED"/>
    <property type="match status" value="1"/>
</dbReference>
<evidence type="ECO:0000256" key="3">
    <source>
        <dbReference type="ARBA" id="ARBA00022553"/>
    </source>
</evidence>
<dbReference type="Gene3D" id="1.20.5.1930">
    <property type="match status" value="1"/>
</dbReference>
<keyword evidence="7" id="KW-0067">ATP-binding</keyword>
<dbReference type="InterPro" id="IPR003594">
    <property type="entry name" value="HATPase_dom"/>
</dbReference>
<dbReference type="InterPro" id="IPR036890">
    <property type="entry name" value="HATPase_C_sf"/>
</dbReference>
<evidence type="ECO:0000256" key="10">
    <source>
        <dbReference type="SAM" id="MobiDB-lite"/>
    </source>
</evidence>
<feature type="coiled-coil region" evidence="9">
    <location>
        <begin position="64"/>
        <end position="97"/>
    </location>
</feature>
<keyword evidence="3" id="KW-0597">Phosphoprotein</keyword>
<dbReference type="Pfam" id="PF02518">
    <property type="entry name" value="HATPase_c"/>
    <property type="match status" value="1"/>
</dbReference>
<feature type="transmembrane region" description="Helical" evidence="11">
    <location>
        <begin position="44"/>
        <end position="64"/>
    </location>
</feature>
<feature type="transmembrane region" description="Helical" evidence="11">
    <location>
        <begin position="19"/>
        <end position="38"/>
    </location>
</feature>
<dbReference type="EC" id="2.7.13.3" evidence="2"/>
<dbReference type="SUPFAM" id="SSF55874">
    <property type="entry name" value="ATPase domain of HSP90 chaperone/DNA topoisomerase II/histidine kinase"/>
    <property type="match status" value="1"/>
</dbReference>
<dbReference type="Gene3D" id="3.30.565.10">
    <property type="entry name" value="Histidine kinase-like ATPase, C-terminal domain"/>
    <property type="match status" value="1"/>
</dbReference>
<feature type="domain" description="Histidine kinase/HSP90-like ATPase" evidence="12">
    <location>
        <begin position="203"/>
        <end position="299"/>
    </location>
</feature>
<sequence length="302" mass="32315">MLLFGVGNLAARRSWTTSIAGAALALAWLLVATVPHLGRDVLDVGQLGVLVVITLWAWTWGVLVRTRQQNLDALRERAEQAERRRDAEARIAVADERARIAREIHDVVSHGLSVVVLMSDGAAAKVDTEPARAKTAMLHVRDTGRTALADMRRMLGVLRQDEPGSRAPQPGIAQLDALIEHSRVAGLPARLTVHGDPATLSDGLGLTTYRLVQESLTNAHKHAGPDVTRVDVQLVVGSDDVEIRITDDGRGPSAHPEPFSRGHGLDGMRERVAAHGGALRAGPRGSGGFEVIVVLPRSGDAQ</sequence>
<dbReference type="EMBL" id="JAGXOE010000164">
    <property type="protein sequence ID" value="MBS4104382.1"/>
    <property type="molecule type" value="Genomic_DNA"/>
</dbReference>
<dbReference type="InterPro" id="IPR050482">
    <property type="entry name" value="Sensor_HK_TwoCompSys"/>
</dbReference>
<keyword evidence="11" id="KW-1133">Transmembrane helix</keyword>
<evidence type="ECO:0000256" key="8">
    <source>
        <dbReference type="ARBA" id="ARBA00023012"/>
    </source>
</evidence>